<dbReference type="AlphaFoldDB" id="A0A5F9D5Y9"/>
<reference evidence="2" key="3">
    <citation type="submission" date="2025-09" db="UniProtKB">
        <authorList>
            <consortium name="Ensembl"/>
        </authorList>
    </citation>
    <scope>IDENTIFICATION</scope>
    <source>
        <strain evidence="2">Thorbecke</strain>
    </source>
</reference>
<protein>
    <submittedName>
        <fullName evidence="2">Uncharacterized protein</fullName>
    </submittedName>
</protein>
<reference evidence="2 3" key="1">
    <citation type="journal article" date="2011" name="Nature">
        <title>A high-resolution map of human evolutionary constraint using 29 mammals.</title>
        <authorList>
            <person name="Lindblad-Toh K."/>
            <person name="Garber M."/>
            <person name="Zuk O."/>
            <person name="Lin M.F."/>
            <person name="Parker B.J."/>
            <person name="Washietl S."/>
            <person name="Kheradpour P."/>
            <person name="Ernst J."/>
            <person name="Jordan G."/>
            <person name="Mauceli E."/>
            <person name="Ward L.D."/>
            <person name="Lowe C.B."/>
            <person name="Holloway A.K."/>
            <person name="Clamp M."/>
            <person name="Gnerre S."/>
            <person name="Alfoldi J."/>
            <person name="Beal K."/>
            <person name="Chang J."/>
            <person name="Clawson H."/>
            <person name="Cuff J."/>
            <person name="Di Palma F."/>
            <person name="Fitzgerald S."/>
            <person name="Flicek P."/>
            <person name="Guttman M."/>
            <person name="Hubisz M.J."/>
            <person name="Jaffe D.B."/>
            <person name="Jungreis I."/>
            <person name="Kent W.J."/>
            <person name="Kostka D."/>
            <person name="Lara M."/>
            <person name="Martins A.L."/>
            <person name="Massingham T."/>
            <person name="Moltke I."/>
            <person name="Raney B.J."/>
            <person name="Rasmussen M.D."/>
            <person name="Robinson J."/>
            <person name="Stark A."/>
            <person name="Vilella A.J."/>
            <person name="Wen J."/>
            <person name="Xie X."/>
            <person name="Zody M.C."/>
            <person name="Baldwin J."/>
            <person name="Bloom T."/>
            <person name="Chin C.W."/>
            <person name="Heiman D."/>
            <person name="Nicol R."/>
            <person name="Nusbaum C."/>
            <person name="Young S."/>
            <person name="Wilkinson J."/>
            <person name="Worley K.C."/>
            <person name="Kovar C.L."/>
            <person name="Muzny D.M."/>
            <person name="Gibbs R.A."/>
            <person name="Cree A."/>
            <person name="Dihn H.H."/>
            <person name="Fowler G."/>
            <person name="Jhangiani S."/>
            <person name="Joshi V."/>
            <person name="Lee S."/>
            <person name="Lewis L.R."/>
            <person name="Nazareth L.V."/>
            <person name="Okwuonu G."/>
            <person name="Santibanez J."/>
            <person name="Warren W.C."/>
            <person name="Mardis E.R."/>
            <person name="Weinstock G.M."/>
            <person name="Wilson R.K."/>
            <person name="Delehaunty K."/>
            <person name="Dooling D."/>
            <person name="Fronik C."/>
            <person name="Fulton L."/>
            <person name="Fulton B."/>
            <person name="Graves T."/>
            <person name="Minx P."/>
            <person name="Sodergren E."/>
            <person name="Birney E."/>
            <person name="Margulies E.H."/>
            <person name="Herrero J."/>
            <person name="Green E.D."/>
            <person name="Haussler D."/>
            <person name="Siepel A."/>
            <person name="Goldman N."/>
            <person name="Pollard K.S."/>
            <person name="Pedersen J.S."/>
            <person name="Lander E.S."/>
            <person name="Kellis M."/>
        </authorList>
    </citation>
    <scope>NUCLEOTIDE SEQUENCE [LARGE SCALE GENOMIC DNA]</scope>
    <source>
        <strain evidence="2 3">Thorbecke inbred</strain>
    </source>
</reference>
<evidence type="ECO:0000256" key="1">
    <source>
        <dbReference type="SAM" id="MobiDB-lite"/>
    </source>
</evidence>
<accession>A0A5F9D5Y9</accession>
<dbReference type="Proteomes" id="UP000001811">
    <property type="component" value="Chromosome 8"/>
</dbReference>
<reference evidence="2" key="2">
    <citation type="submission" date="2025-08" db="UniProtKB">
        <authorList>
            <consortium name="Ensembl"/>
        </authorList>
    </citation>
    <scope>IDENTIFICATION</scope>
    <source>
        <strain evidence="2">Thorbecke</strain>
    </source>
</reference>
<dbReference type="Ensembl" id="ENSOCUT00000055785.1">
    <property type="protein sequence ID" value="ENSOCUP00000041579.1"/>
    <property type="gene ID" value="ENSOCUG00000030652.1"/>
</dbReference>
<sequence>MGEPRTGPGAFRGRGGSCSGNPVPAPNGPITSSGEIEDDESGTENREEKNNLQATTESALSCRKPLSRGALRWEGGW</sequence>
<dbReference type="InParanoid" id="A0A5F9D5Y9"/>
<dbReference type="EMBL" id="AAGW02020361">
    <property type="status" value="NOT_ANNOTATED_CDS"/>
    <property type="molecule type" value="Genomic_DNA"/>
</dbReference>
<evidence type="ECO:0000313" key="3">
    <source>
        <dbReference type="Proteomes" id="UP000001811"/>
    </source>
</evidence>
<keyword evidence="3" id="KW-1185">Reference proteome</keyword>
<proteinExistence type="predicted"/>
<organism evidence="2 3">
    <name type="scientific">Oryctolagus cuniculus</name>
    <name type="common">Rabbit</name>
    <dbReference type="NCBI Taxonomy" id="9986"/>
    <lineage>
        <taxon>Eukaryota</taxon>
        <taxon>Metazoa</taxon>
        <taxon>Chordata</taxon>
        <taxon>Craniata</taxon>
        <taxon>Vertebrata</taxon>
        <taxon>Euteleostomi</taxon>
        <taxon>Mammalia</taxon>
        <taxon>Eutheria</taxon>
        <taxon>Euarchontoglires</taxon>
        <taxon>Glires</taxon>
        <taxon>Lagomorpha</taxon>
        <taxon>Leporidae</taxon>
        <taxon>Oryctolagus</taxon>
    </lineage>
</organism>
<name>A0A5F9D5Y9_RABIT</name>
<feature type="region of interest" description="Disordered" evidence="1">
    <location>
        <begin position="1"/>
        <end position="77"/>
    </location>
</feature>
<evidence type="ECO:0000313" key="2">
    <source>
        <dbReference type="Ensembl" id="ENSOCUP00000041579.1"/>
    </source>
</evidence>